<evidence type="ECO:0000313" key="3">
    <source>
        <dbReference type="Proteomes" id="UP000309788"/>
    </source>
</evidence>
<feature type="signal peptide" evidence="1">
    <location>
        <begin position="1"/>
        <end position="21"/>
    </location>
</feature>
<accession>A0A5R9KJF9</accession>
<feature type="chain" id="PRO_5024279572" description="DUF3108 domain-containing protein" evidence="1">
    <location>
        <begin position="22"/>
        <end position="211"/>
    </location>
</feature>
<dbReference type="EMBL" id="VCEI01000011">
    <property type="protein sequence ID" value="TLU96314.1"/>
    <property type="molecule type" value="Genomic_DNA"/>
</dbReference>
<dbReference type="Pfam" id="PF19630">
    <property type="entry name" value="DUF6134"/>
    <property type="match status" value="1"/>
</dbReference>
<protein>
    <recommendedName>
        <fullName evidence="4">DUF3108 domain-containing protein</fullName>
    </recommendedName>
</protein>
<dbReference type="AlphaFoldDB" id="A0A5R9KJF9"/>
<dbReference type="OrthoDB" id="1121030at2"/>
<reference evidence="2 3" key="1">
    <citation type="submission" date="2019-05" db="EMBL/GenBank/DDBJ databases">
        <authorList>
            <person name="Qu J.-H."/>
        </authorList>
    </citation>
    <scope>NUCLEOTIDE SEQUENCE [LARGE SCALE GENOMIC DNA]</scope>
    <source>
        <strain evidence="2 3">Z12</strain>
    </source>
</reference>
<name>A0A5R9KJF9_9BACT</name>
<dbReference type="RefSeq" id="WP_138280008.1">
    <property type="nucleotide sequence ID" value="NZ_BMGE01000001.1"/>
</dbReference>
<dbReference type="Proteomes" id="UP000309788">
    <property type="component" value="Unassembled WGS sequence"/>
</dbReference>
<organism evidence="2 3">
    <name type="scientific">Dyadobacter sediminis</name>
    <dbReference type="NCBI Taxonomy" id="1493691"/>
    <lineage>
        <taxon>Bacteria</taxon>
        <taxon>Pseudomonadati</taxon>
        <taxon>Bacteroidota</taxon>
        <taxon>Cytophagia</taxon>
        <taxon>Cytophagales</taxon>
        <taxon>Spirosomataceae</taxon>
        <taxon>Dyadobacter</taxon>
    </lineage>
</organism>
<comment type="caution">
    <text evidence="2">The sequence shown here is derived from an EMBL/GenBank/DDBJ whole genome shotgun (WGS) entry which is preliminary data.</text>
</comment>
<sequence length="211" mass="23716">MRILGLIVFGMLFLSVHVAMSQTNVYDVIVAGRTIGSLKVFDDNGKDDTETHRIESDFKIMFYKGKYSTQTNYSHGKLVSATCSHHVNGDLKEKTLTRSTVRPLYEVMFSGEDAEDKAKIELNTPILSTITSLYYKEPVNIQEVYSERYGKMCSVKKLSEGKYAVSLPDGKQGIYTYQNGLCKEVKTDLAGFKLRIVLNAEKTSSPKTVLR</sequence>
<keyword evidence="3" id="KW-1185">Reference proteome</keyword>
<dbReference type="InterPro" id="IPR045767">
    <property type="entry name" value="DUF6134"/>
</dbReference>
<evidence type="ECO:0000313" key="2">
    <source>
        <dbReference type="EMBL" id="TLU96314.1"/>
    </source>
</evidence>
<proteinExistence type="predicted"/>
<evidence type="ECO:0008006" key="4">
    <source>
        <dbReference type="Google" id="ProtNLM"/>
    </source>
</evidence>
<keyword evidence="1" id="KW-0732">Signal</keyword>
<gene>
    <name evidence="2" type="ORF">FEM55_04010</name>
</gene>
<evidence type="ECO:0000256" key="1">
    <source>
        <dbReference type="SAM" id="SignalP"/>
    </source>
</evidence>